<evidence type="ECO:0000256" key="1">
    <source>
        <dbReference type="ARBA" id="ARBA00005417"/>
    </source>
</evidence>
<gene>
    <name evidence="6" type="ordered locus">Hneap_0792</name>
</gene>
<dbReference type="KEGG" id="hna:Hneap_0792"/>
<feature type="domain" description="ABC transporter" evidence="5">
    <location>
        <begin position="36"/>
        <end position="266"/>
    </location>
</feature>
<dbReference type="RefSeq" id="WP_012823677.1">
    <property type="nucleotide sequence ID" value="NC_013422.1"/>
</dbReference>
<reference evidence="6 7" key="1">
    <citation type="submission" date="2009-10" db="EMBL/GenBank/DDBJ databases">
        <title>Complete sequence of Halothiobacillus neapolitanus c2.</title>
        <authorList>
            <consortium name="US DOE Joint Genome Institute"/>
            <person name="Lucas S."/>
            <person name="Copeland A."/>
            <person name="Lapidus A."/>
            <person name="Glavina del Rio T."/>
            <person name="Tice H."/>
            <person name="Bruce D."/>
            <person name="Goodwin L."/>
            <person name="Pitluck S."/>
            <person name="Davenport K."/>
            <person name="Brettin T."/>
            <person name="Detter J.C."/>
            <person name="Han C."/>
            <person name="Tapia R."/>
            <person name="Larimer F."/>
            <person name="Land M."/>
            <person name="Hauser L."/>
            <person name="Kyrpides N."/>
            <person name="Mikhailova N."/>
            <person name="Kerfeld C."/>
            <person name="Cannon G."/>
            <person name="Heinhort S."/>
        </authorList>
    </citation>
    <scope>NUCLEOTIDE SEQUENCE [LARGE SCALE GENOMIC DNA]</scope>
    <source>
        <strain evidence="7">ATCC 23641 / c2</strain>
    </source>
</reference>
<name>D0KYW8_HALNC</name>
<evidence type="ECO:0000256" key="4">
    <source>
        <dbReference type="ARBA" id="ARBA00022840"/>
    </source>
</evidence>
<keyword evidence="3" id="KW-0547">Nucleotide-binding</keyword>
<keyword evidence="7" id="KW-1185">Reference proteome</keyword>
<dbReference type="OrthoDB" id="9802264at2"/>
<dbReference type="Gene3D" id="3.40.50.300">
    <property type="entry name" value="P-loop containing nucleotide triphosphate hydrolases"/>
    <property type="match status" value="1"/>
</dbReference>
<evidence type="ECO:0000313" key="7">
    <source>
        <dbReference type="Proteomes" id="UP000009102"/>
    </source>
</evidence>
<dbReference type="STRING" id="555778.Hneap_0792"/>
<proteinExistence type="inferred from homology"/>
<dbReference type="SUPFAM" id="SSF52540">
    <property type="entry name" value="P-loop containing nucleoside triphosphate hydrolases"/>
    <property type="match status" value="1"/>
</dbReference>
<dbReference type="Proteomes" id="UP000009102">
    <property type="component" value="Chromosome"/>
</dbReference>
<accession>D0KYW8</accession>
<sequence length="308" mass="34187">MSVNDTNSANHDLSYLDQSEAVRARFERLKQRPVVLEVKGLGKNFDSSQGPVTALKDINFKVHKREFVCVIGPSGCGKSTLIRILAGLEQASGGAVLLDGKPVEGPGPERGMVFQGYTLFPWLTVKKNVMFGLQVSGRGGLPEQEALQWIDLVGLSKFANHYPHQLSGGMKQRVAIARALANQPRILLMDEPFGALDAQTRARMQSHLMEIWKNIDITIVFITHDLDEAVYLADRILVLKAHPGEVQELIEVPVPQPRTSGHLDSPEFIATKKHIESLIHPKSMDEEEGEHLNMMRMVRVDDAVGDIF</sequence>
<dbReference type="InterPro" id="IPR003439">
    <property type="entry name" value="ABC_transporter-like_ATP-bd"/>
</dbReference>
<evidence type="ECO:0000256" key="2">
    <source>
        <dbReference type="ARBA" id="ARBA00022448"/>
    </source>
</evidence>
<evidence type="ECO:0000313" key="6">
    <source>
        <dbReference type="EMBL" id="ACX95641.1"/>
    </source>
</evidence>
<dbReference type="InterPro" id="IPR003593">
    <property type="entry name" value="AAA+_ATPase"/>
</dbReference>
<organism evidence="6 7">
    <name type="scientific">Halothiobacillus neapolitanus (strain ATCC 23641 / DSM 15147 / CIP 104769 / NCIMB 8539 / c2)</name>
    <name type="common">Thiobacillus neapolitanus</name>
    <dbReference type="NCBI Taxonomy" id="555778"/>
    <lineage>
        <taxon>Bacteria</taxon>
        <taxon>Pseudomonadati</taxon>
        <taxon>Pseudomonadota</taxon>
        <taxon>Gammaproteobacteria</taxon>
        <taxon>Chromatiales</taxon>
        <taxon>Halothiobacillaceae</taxon>
        <taxon>Halothiobacillus</taxon>
    </lineage>
</organism>
<evidence type="ECO:0000256" key="3">
    <source>
        <dbReference type="ARBA" id="ARBA00022741"/>
    </source>
</evidence>
<dbReference type="GO" id="GO:0016887">
    <property type="term" value="F:ATP hydrolysis activity"/>
    <property type="evidence" value="ECO:0007669"/>
    <property type="project" value="InterPro"/>
</dbReference>
<dbReference type="EMBL" id="CP001801">
    <property type="protein sequence ID" value="ACX95641.1"/>
    <property type="molecule type" value="Genomic_DNA"/>
</dbReference>
<dbReference type="PANTHER" id="PTHR42788">
    <property type="entry name" value="TAURINE IMPORT ATP-BINDING PROTEIN-RELATED"/>
    <property type="match status" value="1"/>
</dbReference>
<dbReference type="PROSITE" id="PS00211">
    <property type="entry name" value="ABC_TRANSPORTER_1"/>
    <property type="match status" value="1"/>
</dbReference>
<dbReference type="PANTHER" id="PTHR42788:SF13">
    <property type="entry name" value="ALIPHATIC SULFONATES IMPORT ATP-BINDING PROTEIN SSUB"/>
    <property type="match status" value="1"/>
</dbReference>
<evidence type="ECO:0000259" key="5">
    <source>
        <dbReference type="PROSITE" id="PS50893"/>
    </source>
</evidence>
<dbReference type="GO" id="GO:0005524">
    <property type="term" value="F:ATP binding"/>
    <property type="evidence" value="ECO:0007669"/>
    <property type="project" value="UniProtKB-KW"/>
</dbReference>
<comment type="similarity">
    <text evidence="1">Belongs to the ABC transporter superfamily.</text>
</comment>
<keyword evidence="2" id="KW-0813">Transport</keyword>
<dbReference type="PROSITE" id="PS50893">
    <property type="entry name" value="ABC_TRANSPORTER_2"/>
    <property type="match status" value="1"/>
</dbReference>
<dbReference type="SMART" id="SM00382">
    <property type="entry name" value="AAA"/>
    <property type="match status" value="1"/>
</dbReference>
<dbReference type="eggNOG" id="COG1116">
    <property type="taxonomic scope" value="Bacteria"/>
</dbReference>
<dbReference type="HOGENOM" id="CLU_000604_1_22_6"/>
<protein>
    <submittedName>
        <fullName evidence="6">ABC transporter related protein</fullName>
    </submittedName>
</protein>
<dbReference type="InterPro" id="IPR050166">
    <property type="entry name" value="ABC_transporter_ATP-bind"/>
</dbReference>
<dbReference type="AlphaFoldDB" id="D0KYW8"/>
<dbReference type="CDD" id="cd03293">
    <property type="entry name" value="ABC_NrtD_SsuB_transporters"/>
    <property type="match status" value="1"/>
</dbReference>
<dbReference type="InterPro" id="IPR017871">
    <property type="entry name" value="ABC_transporter-like_CS"/>
</dbReference>
<dbReference type="Pfam" id="PF00005">
    <property type="entry name" value="ABC_tran"/>
    <property type="match status" value="1"/>
</dbReference>
<dbReference type="InterPro" id="IPR027417">
    <property type="entry name" value="P-loop_NTPase"/>
</dbReference>
<keyword evidence="4" id="KW-0067">ATP-binding</keyword>